<dbReference type="RefSeq" id="WP_055151992.1">
    <property type="nucleotide sequence ID" value="NZ_CYZU01000009.1"/>
</dbReference>
<organism evidence="1 2">
    <name type="scientific">Faecalicatena contorta</name>
    <dbReference type="NCBI Taxonomy" id="39482"/>
    <lineage>
        <taxon>Bacteria</taxon>
        <taxon>Bacillati</taxon>
        <taxon>Bacillota</taxon>
        <taxon>Clostridia</taxon>
        <taxon>Lachnospirales</taxon>
        <taxon>Lachnospiraceae</taxon>
        <taxon>Faecalicatena</taxon>
    </lineage>
</organism>
<dbReference type="EMBL" id="CYZU01000009">
    <property type="protein sequence ID" value="CUO09520.1"/>
    <property type="molecule type" value="Genomic_DNA"/>
</dbReference>
<dbReference type="AlphaFoldDB" id="A0A174CC57"/>
<evidence type="ECO:0000313" key="2">
    <source>
        <dbReference type="Proteomes" id="UP000095544"/>
    </source>
</evidence>
<gene>
    <name evidence="1" type="ORF">ERS852491_01256</name>
</gene>
<proteinExistence type="predicted"/>
<reference evidence="1 2" key="1">
    <citation type="submission" date="2015-09" db="EMBL/GenBank/DDBJ databases">
        <authorList>
            <consortium name="Pathogen Informatics"/>
        </authorList>
    </citation>
    <scope>NUCLEOTIDE SEQUENCE [LARGE SCALE GENOMIC DNA]</scope>
    <source>
        <strain evidence="1 2">2789STDY5834876</strain>
    </source>
</reference>
<sequence>MADSLYQKYIQMHKNIPVAEIELDNASASVSAIGEIYAPAHVPVGIAVKKGRIDRTALNEWWKGRAFVAVDNLSADVGKDIAYSGSDKELDR</sequence>
<name>A0A174CC57_9FIRM</name>
<accession>A0A174CC57</accession>
<dbReference type="STRING" id="39482.ERS852491_01256"/>
<evidence type="ECO:0000313" key="1">
    <source>
        <dbReference type="EMBL" id="CUO09520.1"/>
    </source>
</evidence>
<protein>
    <submittedName>
        <fullName evidence="1">Uncharacterized protein</fullName>
    </submittedName>
</protein>
<dbReference type="Proteomes" id="UP000095544">
    <property type="component" value="Unassembled WGS sequence"/>
</dbReference>